<dbReference type="EMBL" id="JACTVJ010000023">
    <property type="protein sequence ID" value="MBC9717984.1"/>
    <property type="molecule type" value="Genomic_DNA"/>
</dbReference>
<evidence type="ECO:0000313" key="2">
    <source>
        <dbReference type="EMBL" id="MBC9717984.1"/>
    </source>
</evidence>
<sequence>MITTVPVGDWSWEITPSAGTAKPTTAMEIALAVWGVLAADQLAVPTGHAQVTARTVADMRDIRLDLQGLPVSTVDLTADSALAHAMAQTESLDGDVLVTVRIQCPGTWREAGTVHRAEQLFAIQVDIWKGALVVVTLETYSDAWLTLDTRERTQPEIHAENAPRLTAALQGISKLLGGLPTPGDANRHATPTETGFEDLTVEGPAYTDSWGTFEVPTRAKKLLALLPPTENTYEEVTEHPVRYLPVRRDGEVLGYLWASLGDNAAGFEPRTAAGEAAFEAGAAWVLRLREAHALGLSATEALDRLCELAPPAGMGSIAGETPLESPTLDAVEDLSGRY</sequence>
<reference evidence="2 3" key="1">
    <citation type="submission" date="2020-08" db="EMBL/GenBank/DDBJ databases">
        <title>Genemic of Streptomyces polyaspartic.</title>
        <authorList>
            <person name="Liu W."/>
        </authorList>
    </citation>
    <scope>NUCLEOTIDE SEQUENCE [LARGE SCALE GENOMIC DNA]</scope>
    <source>
        <strain evidence="2 3">TRM66268-LWL</strain>
    </source>
</reference>
<organism evidence="2 3">
    <name type="scientific">Streptomyces polyasparticus</name>
    <dbReference type="NCBI Taxonomy" id="2767826"/>
    <lineage>
        <taxon>Bacteria</taxon>
        <taxon>Bacillati</taxon>
        <taxon>Actinomycetota</taxon>
        <taxon>Actinomycetes</taxon>
        <taxon>Kitasatosporales</taxon>
        <taxon>Streptomycetaceae</taxon>
        <taxon>Streptomyces</taxon>
    </lineage>
</organism>
<evidence type="ECO:0000256" key="1">
    <source>
        <dbReference type="SAM" id="MobiDB-lite"/>
    </source>
</evidence>
<evidence type="ECO:0000313" key="3">
    <source>
        <dbReference type="Proteomes" id="UP000642284"/>
    </source>
</evidence>
<proteinExistence type="predicted"/>
<keyword evidence="3" id="KW-1185">Reference proteome</keyword>
<dbReference type="Proteomes" id="UP000642284">
    <property type="component" value="Unassembled WGS sequence"/>
</dbReference>
<dbReference type="RefSeq" id="WP_187818428.1">
    <property type="nucleotide sequence ID" value="NZ_JACTVJ010000023.1"/>
</dbReference>
<accession>A0ABR7ST71</accession>
<protein>
    <submittedName>
        <fullName evidence="2">Uncharacterized protein</fullName>
    </submittedName>
</protein>
<name>A0ABR7ST71_9ACTN</name>
<feature type="region of interest" description="Disordered" evidence="1">
    <location>
        <begin position="315"/>
        <end position="338"/>
    </location>
</feature>
<comment type="caution">
    <text evidence="2">The sequence shown here is derived from an EMBL/GenBank/DDBJ whole genome shotgun (WGS) entry which is preliminary data.</text>
</comment>
<gene>
    <name evidence="2" type="ORF">H9Y04_36175</name>
</gene>